<feature type="domain" description="Mor transcription activator" evidence="2">
    <location>
        <begin position="18"/>
        <end position="120"/>
    </location>
</feature>
<dbReference type="Proteomes" id="UP000192721">
    <property type="component" value="Unassembled WGS sequence"/>
</dbReference>
<dbReference type="InterPro" id="IPR052411">
    <property type="entry name" value="c-mor_Regulatory_Protein"/>
</dbReference>
<dbReference type="PANTHER" id="PTHR37812:SF1">
    <property type="entry name" value="MU-LIKE PROPHAGE FLUMU PROTEIN C"/>
    <property type="match status" value="1"/>
</dbReference>
<feature type="region of interest" description="Disordered" evidence="1">
    <location>
        <begin position="115"/>
        <end position="139"/>
    </location>
</feature>
<dbReference type="InterPro" id="IPR009057">
    <property type="entry name" value="Homeodomain-like_sf"/>
</dbReference>
<dbReference type="AlphaFoldDB" id="A0A1W0CS51"/>
<dbReference type="InterPro" id="IPR014875">
    <property type="entry name" value="Mor_transcription_activator"/>
</dbReference>
<evidence type="ECO:0000313" key="3">
    <source>
        <dbReference type="EMBL" id="OQS37617.1"/>
    </source>
</evidence>
<dbReference type="PANTHER" id="PTHR37812">
    <property type="entry name" value="MU-LIKE PROPHAGE FLUMU PROTEIN C"/>
    <property type="match status" value="1"/>
</dbReference>
<evidence type="ECO:0000259" key="2">
    <source>
        <dbReference type="Pfam" id="PF08765"/>
    </source>
</evidence>
<sequence>MTMTTENRKKEGPIRKSGPELLSHFCAVVADRLEKNGQTAKQASEIALGIMEYLRKEFGGQNVYFPMGRTQSNEAKAIEILDKFYAGTTVQDLAYEYQYSIQWVYRIIADERARRRQEREEDKEAKRAKEHERWSRENY</sequence>
<dbReference type="EMBL" id="MUKV01000018">
    <property type="protein sequence ID" value="OQS37617.1"/>
    <property type="molecule type" value="Genomic_DNA"/>
</dbReference>
<comment type="caution">
    <text evidence="3">The sequence shown here is derived from an EMBL/GenBank/DDBJ whole genome shotgun (WGS) entry which is preliminary data.</text>
</comment>
<proteinExistence type="predicted"/>
<dbReference type="Pfam" id="PF08765">
    <property type="entry name" value="Mor"/>
    <property type="match status" value="1"/>
</dbReference>
<evidence type="ECO:0000256" key="1">
    <source>
        <dbReference type="SAM" id="MobiDB-lite"/>
    </source>
</evidence>
<accession>A0A1W0CS51</accession>
<organism evidence="3 4">
    <name type="scientific">Chromobacterium haemolyticum</name>
    <dbReference type="NCBI Taxonomy" id="394935"/>
    <lineage>
        <taxon>Bacteria</taxon>
        <taxon>Pseudomonadati</taxon>
        <taxon>Pseudomonadota</taxon>
        <taxon>Betaproteobacteria</taxon>
        <taxon>Neisseriales</taxon>
        <taxon>Chromobacteriaceae</taxon>
        <taxon>Chromobacterium</taxon>
    </lineage>
</organism>
<gene>
    <name evidence="3" type="ORF">B0T45_13925</name>
</gene>
<reference evidence="3 4" key="1">
    <citation type="submission" date="2017-02" db="EMBL/GenBank/DDBJ databases">
        <title>Chromobacterium haemolyticum H5244.</title>
        <authorList>
            <person name="Gulvik C.A."/>
        </authorList>
    </citation>
    <scope>NUCLEOTIDE SEQUENCE [LARGE SCALE GENOMIC DNA]</scope>
    <source>
        <strain evidence="3 4">H5244</strain>
    </source>
</reference>
<dbReference type="Gene3D" id="1.10.10.60">
    <property type="entry name" value="Homeodomain-like"/>
    <property type="match status" value="1"/>
</dbReference>
<dbReference type="SUPFAM" id="SSF46689">
    <property type="entry name" value="Homeodomain-like"/>
    <property type="match status" value="1"/>
</dbReference>
<evidence type="ECO:0000313" key="4">
    <source>
        <dbReference type="Proteomes" id="UP000192721"/>
    </source>
</evidence>
<name>A0A1W0CS51_9NEIS</name>
<protein>
    <recommendedName>
        <fullName evidence="2">Mor transcription activator domain-containing protein</fullName>
    </recommendedName>
</protein>